<dbReference type="Proteomes" id="UP000887576">
    <property type="component" value="Unplaced"/>
</dbReference>
<sequence length="253" mass="28606">ISETLGPENEKLRTKWSLDYDYAYDNNQAPEKVELPFSTTFYGIKYVVEGPNKCFVAVSDVKDTNRNEKIGISCSASDAIPSFGVVKDSDGEYRLRVCFLEYKNIVPFLSCFVTKDDKFVQELSYQLQKCGLVFAHFEERECRYSDPLPVAPNVMLGSFRGTSAKLNGIMVDFGQTACKLEIKNGQVIKEIEEPADEFGRGFDVIRDDFLVRAKLPFDLESKKKILAKHSPIMSTGSNVFVKTCGMEKKKKHL</sequence>
<accession>A0AC34R7M9</accession>
<evidence type="ECO:0000313" key="2">
    <source>
        <dbReference type="WBParaSite" id="JU765_v2.g4355.t1"/>
    </source>
</evidence>
<protein>
    <submittedName>
        <fullName evidence="2">Uncharacterized protein</fullName>
    </submittedName>
</protein>
<organism evidence="1 2">
    <name type="scientific">Panagrolaimus sp. JU765</name>
    <dbReference type="NCBI Taxonomy" id="591449"/>
    <lineage>
        <taxon>Eukaryota</taxon>
        <taxon>Metazoa</taxon>
        <taxon>Ecdysozoa</taxon>
        <taxon>Nematoda</taxon>
        <taxon>Chromadorea</taxon>
        <taxon>Rhabditida</taxon>
        <taxon>Tylenchina</taxon>
        <taxon>Panagrolaimomorpha</taxon>
        <taxon>Panagrolaimoidea</taxon>
        <taxon>Panagrolaimidae</taxon>
        <taxon>Panagrolaimus</taxon>
    </lineage>
</organism>
<dbReference type="WBParaSite" id="JU765_v2.g4355.t1">
    <property type="protein sequence ID" value="JU765_v2.g4355.t1"/>
    <property type="gene ID" value="JU765_v2.g4355"/>
</dbReference>
<proteinExistence type="predicted"/>
<evidence type="ECO:0000313" key="1">
    <source>
        <dbReference type="Proteomes" id="UP000887576"/>
    </source>
</evidence>
<name>A0AC34R7M9_9BILA</name>
<reference evidence="2" key="1">
    <citation type="submission" date="2022-11" db="UniProtKB">
        <authorList>
            <consortium name="WormBaseParasite"/>
        </authorList>
    </citation>
    <scope>IDENTIFICATION</scope>
</reference>